<comment type="catalytic activity">
    <reaction evidence="1 7">
        <text>D-glucuronate = D-fructuronate</text>
        <dbReference type="Rhea" id="RHEA:13049"/>
        <dbReference type="ChEBI" id="CHEBI:58720"/>
        <dbReference type="ChEBI" id="CHEBI:59863"/>
        <dbReference type="EC" id="5.3.1.12"/>
    </reaction>
</comment>
<dbReference type="Proteomes" id="UP000713596">
    <property type="component" value="Unassembled WGS sequence"/>
</dbReference>
<name>A0A948T3E9_9FIRM</name>
<dbReference type="InterPro" id="IPR032466">
    <property type="entry name" value="Metal_Hydrolase"/>
</dbReference>
<dbReference type="PANTHER" id="PTHR30068">
    <property type="entry name" value="URONATE ISOMERASE"/>
    <property type="match status" value="1"/>
</dbReference>
<dbReference type="NCBIfam" id="NF002794">
    <property type="entry name" value="PRK02925.1"/>
    <property type="match status" value="1"/>
</dbReference>
<proteinExistence type="inferred from homology"/>
<accession>A0A948T3E9</accession>
<dbReference type="Gene3D" id="3.20.20.140">
    <property type="entry name" value="Metal-dependent hydrolases"/>
    <property type="match status" value="1"/>
</dbReference>
<evidence type="ECO:0000313" key="8">
    <source>
        <dbReference type="EMBL" id="MBU3806625.1"/>
    </source>
</evidence>
<dbReference type="GO" id="GO:0019698">
    <property type="term" value="P:D-galacturonate catabolic process"/>
    <property type="evidence" value="ECO:0007669"/>
    <property type="project" value="TreeGrafter"/>
</dbReference>
<evidence type="ECO:0000256" key="1">
    <source>
        <dbReference type="ARBA" id="ARBA00001165"/>
    </source>
</evidence>
<dbReference type="GO" id="GO:0008880">
    <property type="term" value="F:glucuronate isomerase activity"/>
    <property type="evidence" value="ECO:0007669"/>
    <property type="project" value="UniProtKB-UniRule"/>
</dbReference>
<dbReference type="SUPFAM" id="SSF51556">
    <property type="entry name" value="Metallo-dependent hydrolases"/>
    <property type="match status" value="1"/>
</dbReference>
<evidence type="ECO:0000256" key="6">
    <source>
        <dbReference type="ARBA" id="ARBA00023235"/>
    </source>
</evidence>
<dbReference type="InterPro" id="IPR003766">
    <property type="entry name" value="Uronate_isomerase"/>
</dbReference>
<evidence type="ECO:0000313" key="9">
    <source>
        <dbReference type="Proteomes" id="UP000713596"/>
    </source>
</evidence>
<protein>
    <recommendedName>
        <fullName evidence="5 7">Uronate isomerase</fullName>
        <ecNumber evidence="4 7">5.3.1.12</ecNumber>
    </recommendedName>
    <alternativeName>
        <fullName evidence="7">Glucuronate isomerase</fullName>
    </alternativeName>
    <alternativeName>
        <fullName evidence="7">Uronic isomerase</fullName>
    </alternativeName>
</protein>
<evidence type="ECO:0000256" key="7">
    <source>
        <dbReference type="HAMAP-Rule" id="MF_00675"/>
    </source>
</evidence>
<sequence length="471" mass="53968">MKPFMDQDFLLETETARQLYHQYAEPMPIVDYHCHINPQEIAENRQYDNITQVWLGGDHYKWRAMRCNGVQEVDITGSKDTDPYRTFSCWAKTLPRCVGNPLYHWTYLELKRYFGVEEPLNPKTCQKIYDHCNQMLKQDSMRVRGIIQQSNVRLICTTDDPADSLEYHQQIAQDESCTVQVLPACRPDQAMRVEAEGFAAYLEKLGQAAGMQVNSFETLCQALAKRLAFFEEMGCRASDHALDHPIYRTATPEQLEEIFQKGRAGQPVSLEEQEAYKTALLLFLSKEYHRYGWVMQLHFGCIRNLSTQMYQKLGPDTGFDAVGSGGYAQELANLLDAMQQAGHLPKMVLYSLNQYDNEMIATIAGAFQTDSPVASRIQLGSAWWFNDTKTGMEKQLTDLGNLGVLGNFVGMLTDSRSFLSYTRHEYFRRILCNHLGNLVESGQYHNDLETLGELVQDICYNNTVKFFGFKL</sequence>
<dbReference type="AlphaFoldDB" id="A0A948T3E9"/>
<dbReference type="EC" id="5.3.1.12" evidence="4 7"/>
<evidence type="ECO:0000256" key="5">
    <source>
        <dbReference type="ARBA" id="ARBA00020555"/>
    </source>
</evidence>
<dbReference type="Pfam" id="PF02614">
    <property type="entry name" value="UxaC"/>
    <property type="match status" value="1"/>
</dbReference>
<reference evidence="8" key="1">
    <citation type="journal article" date="2021" name="PeerJ">
        <title>Extensive microbial diversity within the chicken gut microbiome revealed by metagenomics and culture.</title>
        <authorList>
            <person name="Gilroy R."/>
            <person name="Ravi A."/>
            <person name="Getino M."/>
            <person name="Pursley I."/>
            <person name="Horton D.L."/>
            <person name="Alikhan N.F."/>
            <person name="Baker D."/>
            <person name="Gharbi K."/>
            <person name="Hall N."/>
            <person name="Watson M."/>
            <person name="Adriaenssens E.M."/>
            <person name="Foster-Nyarko E."/>
            <person name="Jarju S."/>
            <person name="Secka A."/>
            <person name="Antonio M."/>
            <person name="Oren A."/>
            <person name="Chaudhuri R.R."/>
            <person name="La Ragione R."/>
            <person name="Hildebrand F."/>
            <person name="Pallen M.J."/>
        </authorList>
    </citation>
    <scope>NUCLEOTIDE SEQUENCE</scope>
    <source>
        <strain evidence="8">B5_2728</strain>
    </source>
</reference>
<evidence type="ECO:0000256" key="2">
    <source>
        <dbReference type="ARBA" id="ARBA00004892"/>
    </source>
</evidence>
<reference evidence="8" key="2">
    <citation type="submission" date="2021-04" db="EMBL/GenBank/DDBJ databases">
        <authorList>
            <person name="Gilroy R."/>
        </authorList>
    </citation>
    <scope>NUCLEOTIDE SEQUENCE</scope>
    <source>
        <strain evidence="8">B5_2728</strain>
    </source>
</reference>
<comment type="caution">
    <text evidence="8">The sequence shown here is derived from an EMBL/GenBank/DDBJ whole genome shotgun (WGS) entry which is preliminary data.</text>
</comment>
<comment type="catalytic activity">
    <reaction evidence="7">
        <text>aldehydo-D-galacturonate = keto-D-tagaturonate</text>
        <dbReference type="Rhea" id="RHEA:27702"/>
        <dbReference type="ChEBI" id="CHEBI:12952"/>
        <dbReference type="ChEBI" id="CHEBI:17886"/>
    </reaction>
</comment>
<gene>
    <name evidence="7 8" type="primary">uxaC</name>
    <name evidence="8" type="ORF">H9882_07020</name>
</gene>
<keyword evidence="6 7" id="KW-0413">Isomerase</keyword>
<dbReference type="GO" id="GO:0042840">
    <property type="term" value="P:D-glucuronate catabolic process"/>
    <property type="evidence" value="ECO:0007669"/>
    <property type="project" value="TreeGrafter"/>
</dbReference>
<comment type="similarity">
    <text evidence="3 7">Belongs to the metallo-dependent hydrolases superfamily. Uronate isomerase family.</text>
</comment>
<evidence type="ECO:0000256" key="4">
    <source>
        <dbReference type="ARBA" id="ARBA00012546"/>
    </source>
</evidence>
<dbReference type="PANTHER" id="PTHR30068:SF4">
    <property type="entry name" value="URONATE ISOMERASE"/>
    <property type="match status" value="1"/>
</dbReference>
<dbReference type="Gene3D" id="1.10.2020.10">
    <property type="entry name" value="uronate isomerase, domain 2, chain A"/>
    <property type="match status" value="1"/>
</dbReference>
<dbReference type="HAMAP" id="MF_00675">
    <property type="entry name" value="UxaC"/>
    <property type="match status" value="1"/>
</dbReference>
<organism evidence="8 9">
    <name type="scientific">Candidatus Allofournierella pullistercoris</name>
    <dbReference type="NCBI Taxonomy" id="2838597"/>
    <lineage>
        <taxon>Bacteria</taxon>
        <taxon>Bacillati</taxon>
        <taxon>Bacillota</taxon>
        <taxon>Clostridia</taxon>
        <taxon>Eubacteriales</taxon>
        <taxon>Oscillospiraceae</taxon>
        <taxon>Allofournierella</taxon>
    </lineage>
</organism>
<comment type="pathway">
    <text evidence="2 7">Carbohydrate metabolism; pentose and glucuronate interconversion.</text>
</comment>
<evidence type="ECO:0000256" key="3">
    <source>
        <dbReference type="ARBA" id="ARBA00008397"/>
    </source>
</evidence>
<dbReference type="EMBL" id="JAHLFP010000061">
    <property type="protein sequence ID" value="MBU3806625.1"/>
    <property type="molecule type" value="Genomic_DNA"/>
</dbReference>